<dbReference type="AlphaFoldDB" id="A0A8T1VXM5"/>
<sequence length="276" mass="27509">MRSWPIFAALLADAAISPWLAQVGATACAEICYTTELTGFAPGGTPGCTCSGSQQGARTGTGGCNCGQCYEKAQGVVYGFAINADGACTYGTNCGACDYSSGSSASASGSPSTSSGAATATPTTTPTATPTATPSPAPATAAPATIAPSSTPDAGSSSTSLSTAGSSSASTSSDNSESSSRDSVGDSSGSHAGSEARDKGLSLWQIVLAICCAVLIFVVAVVSVCACYCKARRRLNEYEDAQANTSYYNPRTFQPWIANSARTGLPIATKTNANVV</sequence>
<gene>
    <name evidence="4" type="primary">NSMCE4A_1</name>
    <name evidence="4" type="ORF">PHYPSEUDO_000689</name>
</gene>
<keyword evidence="2" id="KW-1133">Transmembrane helix</keyword>
<comment type="caution">
    <text evidence="4">The sequence shown here is derived from an EMBL/GenBank/DDBJ whole genome shotgun (WGS) entry which is preliminary data.</text>
</comment>
<evidence type="ECO:0000256" key="2">
    <source>
        <dbReference type="SAM" id="Phobius"/>
    </source>
</evidence>
<evidence type="ECO:0000313" key="5">
    <source>
        <dbReference type="Proteomes" id="UP000694044"/>
    </source>
</evidence>
<name>A0A8T1VXM5_9STRA</name>
<organism evidence="4 5">
    <name type="scientific">Phytophthora pseudosyringae</name>
    <dbReference type="NCBI Taxonomy" id="221518"/>
    <lineage>
        <taxon>Eukaryota</taxon>
        <taxon>Sar</taxon>
        <taxon>Stramenopiles</taxon>
        <taxon>Oomycota</taxon>
        <taxon>Peronosporomycetes</taxon>
        <taxon>Peronosporales</taxon>
        <taxon>Peronosporaceae</taxon>
        <taxon>Phytophthora</taxon>
    </lineage>
</organism>
<evidence type="ECO:0000256" key="1">
    <source>
        <dbReference type="SAM" id="MobiDB-lite"/>
    </source>
</evidence>
<protein>
    <submittedName>
        <fullName evidence="4">Non-structural maintenance of chromosomes element 4 A</fullName>
    </submittedName>
</protein>
<keyword evidence="5" id="KW-1185">Reference proteome</keyword>
<proteinExistence type="predicted"/>
<feature type="compositionally biased region" description="Low complexity" evidence="1">
    <location>
        <begin position="108"/>
        <end position="178"/>
    </location>
</feature>
<feature type="chain" id="PRO_5035884052" evidence="3">
    <location>
        <begin position="22"/>
        <end position="276"/>
    </location>
</feature>
<keyword evidence="2" id="KW-0472">Membrane</keyword>
<dbReference type="Proteomes" id="UP000694044">
    <property type="component" value="Unassembled WGS sequence"/>
</dbReference>
<feature type="region of interest" description="Disordered" evidence="1">
    <location>
        <begin position="108"/>
        <end position="195"/>
    </location>
</feature>
<keyword evidence="3" id="KW-0732">Signal</keyword>
<dbReference type="EMBL" id="JAGDFM010000108">
    <property type="protein sequence ID" value="KAG7386097.1"/>
    <property type="molecule type" value="Genomic_DNA"/>
</dbReference>
<evidence type="ECO:0000256" key="3">
    <source>
        <dbReference type="SAM" id="SignalP"/>
    </source>
</evidence>
<dbReference type="OrthoDB" id="127538at2759"/>
<keyword evidence="2" id="KW-0812">Transmembrane</keyword>
<feature type="signal peptide" evidence="3">
    <location>
        <begin position="1"/>
        <end position="21"/>
    </location>
</feature>
<reference evidence="4" key="1">
    <citation type="submission" date="2021-02" db="EMBL/GenBank/DDBJ databases">
        <authorList>
            <person name="Palmer J.M."/>
        </authorList>
    </citation>
    <scope>NUCLEOTIDE SEQUENCE</scope>
    <source>
        <strain evidence="4">SCRP734</strain>
    </source>
</reference>
<feature type="transmembrane region" description="Helical" evidence="2">
    <location>
        <begin position="203"/>
        <end position="229"/>
    </location>
</feature>
<dbReference type="PROSITE" id="PS51257">
    <property type="entry name" value="PROKAR_LIPOPROTEIN"/>
    <property type="match status" value="1"/>
</dbReference>
<evidence type="ECO:0000313" key="4">
    <source>
        <dbReference type="EMBL" id="KAG7386097.1"/>
    </source>
</evidence>
<accession>A0A8T1VXM5</accession>